<dbReference type="GO" id="GO:0005634">
    <property type="term" value="C:nucleus"/>
    <property type="evidence" value="ECO:0007669"/>
    <property type="project" value="UniProtKB-SubCell"/>
</dbReference>
<comment type="similarity">
    <text evidence="2">Belongs to the tyrosyl-DNA phosphodiesterase family.</text>
</comment>
<evidence type="ECO:0000256" key="5">
    <source>
        <dbReference type="ARBA" id="ARBA00022801"/>
    </source>
</evidence>
<dbReference type="Pfam" id="PF06087">
    <property type="entry name" value="Tyr-DNA_phospho"/>
    <property type="match status" value="1"/>
</dbReference>
<dbReference type="GO" id="GO:0017005">
    <property type="term" value="F:3'-tyrosyl-DNA phosphodiesterase activity"/>
    <property type="evidence" value="ECO:0007669"/>
    <property type="project" value="TreeGrafter"/>
</dbReference>
<dbReference type="Gene3D" id="3.30.870.10">
    <property type="entry name" value="Endonuclease Chain A"/>
    <property type="match status" value="2"/>
</dbReference>
<dbReference type="GO" id="GO:0003697">
    <property type="term" value="F:single-stranded DNA binding"/>
    <property type="evidence" value="ECO:0007669"/>
    <property type="project" value="TreeGrafter"/>
</dbReference>
<evidence type="ECO:0000313" key="14">
    <source>
        <dbReference type="Proteomes" id="UP000332933"/>
    </source>
</evidence>
<evidence type="ECO:0000256" key="3">
    <source>
        <dbReference type="ARBA" id="ARBA00022722"/>
    </source>
</evidence>
<keyword evidence="7" id="KW-0234">DNA repair</keyword>
<dbReference type="InterPro" id="IPR010347">
    <property type="entry name" value="Tdp1"/>
</dbReference>
<evidence type="ECO:0000256" key="4">
    <source>
        <dbReference type="ARBA" id="ARBA00022763"/>
    </source>
</evidence>
<evidence type="ECO:0000256" key="6">
    <source>
        <dbReference type="ARBA" id="ARBA00022839"/>
    </source>
</evidence>
<keyword evidence="14" id="KW-1185">Reference proteome</keyword>
<keyword evidence="3" id="KW-0540">Nuclease</keyword>
<dbReference type="CDD" id="cd09123">
    <property type="entry name" value="PLDc_Tdp1_2"/>
    <property type="match status" value="1"/>
</dbReference>
<organism evidence="13 14">
    <name type="scientific">Aphanomyces stellatus</name>
    <dbReference type="NCBI Taxonomy" id="120398"/>
    <lineage>
        <taxon>Eukaryota</taxon>
        <taxon>Sar</taxon>
        <taxon>Stramenopiles</taxon>
        <taxon>Oomycota</taxon>
        <taxon>Saprolegniomycetes</taxon>
        <taxon>Saprolegniales</taxon>
        <taxon>Verrucalvaceae</taxon>
        <taxon>Aphanomyces</taxon>
    </lineage>
</organism>
<evidence type="ECO:0000313" key="12">
    <source>
        <dbReference type="EMBL" id="KAF0688610.1"/>
    </source>
</evidence>
<evidence type="ECO:0000256" key="7">
    <source>
        <dbReference type="ARBA" id="ARBA00023204"/>
    </source>
</evidence>
<reference evidence="12" key="2">
    <citation type="submission" date="2019-06" db="EMBL/GenBank/DDBJ databases">
        <title>Genomics analysis of Aphanomyces spp. identifies a new class of oomycete effector associated with host adaptation.</title>
        <authorList>
            <person name="Gaulin E."/>
        </authorList>
    </citation>
    <scope>NUCLEOTIDE SEQUENCE</scope>
    <source>
        <strain evidence="12">CBS 578.67</strain>
    </source>
</reference>
<evidence type="ECO:0000256" key="10">
    <source>
        <dbReference type="PIRSR" id="PIRSR610347-2"/>
    </source>
</evidence>
<gene>
    <name evidence="13" type="primary">Aste57867_19783</name>
    <name evidence="12" type="ORF">As57867_019718</name>
    <name evidence="13" type="ORF">ASTE57867_19783</name>
</gene>
<reference evidence="13 14" key="1">
    <citation type="submission" date="2019-03" db="EMBL/GenBank/DDBJ databases">
        <authorList>
            <person name="Gaulin E."/>
            <person name="Dumas B."/>
        </authorList>
    </citation>
    <scope>NUCLEOTIDE SEQUENCE [LARGE SCALE GENOMIC DNA]</scope>
    <source>
        <strain evidence="13">CBS 568.67</strain>
    </source>
</reference>
<dbReference type="PANTHER" id="PTHR12415">
    <property type="entry name" value="TYROSYL-DNA PHOSPHODIESTERASE 1"/>
    <property type="match status" value="1"/>
</dbReference>
<evidence type="ECO:0000256" key="9">
    <source>
        <dbReference type="PIRSR" id="PIRSR610347-1"/>
    </source>
</evidence>
<evidence type="ECO:0000256" key="2">
    <source>
        <dbReference type="ARBA" id="ARBA00010205"/>
    </source>
</evidence>
<comment type="subcellular location">
    <subcellularLocation>
        <location evidence="1">Nucleus</location>
    </subcellularLocation>
</comment>
<feature type="active site" description="Proton donor/acceptor" evidence="9">
    <location>
        <position position="351"/>
    </location>
</feature>
<dbReference type="PANTHER" id="PTHR12415:SF0">
    <property type="entry name" value="TYROSYL-DNA PHOSPHODIESTERASE 1"/>
    <property type="match status" value="1"/>
</dbReference>
<evidence type="ECO:0000256" key="8">
    <source>
        <dbReference type="ARBA" id="ARBA00023242"/>
    </source>
</evidence>
<dbReference type="OrthoDB" id="47785at2759"/>
<feature type="binding site" evidence="10">
    <location>
        <position position="353"/>
    </location>
    <ligand>
        <name>substrate</name>
    </ligand>
</feature>
<feature type="active site" description="Nucleophile" evidence="9">
    <location>
        <position position="120"/>
    </location>
</feature>
<keyword evidence="6" id="KW-0269">Exonuclease</keyword>
<dbReference type="SUPFAM" id="SSF56024">
    <property type="entry name" value="Phospholipase D/nuclease"/>
    <property type="match status" value="2"/>
</dbReference>
<sequence length="461" mass="51721">MDRRRARADDDDERVDQGKKAKVEETPLEFYLTALRGVTKAQNQYSRSLASLLDGDFTHAILTNYKVDVPWLFAQCARLARVPVLLVHGSHPSSIQDACKAYTNVTPIAPPLPIPYGTHHTKMMILFHPTFVRVAIFTANFVAGDWNYKTQGLWTQDFPAVIATAIRPCAFHSDLLDYMTALGPPVARLCTEKFPRYDFTSAKVSLVASVPGVYHGKAAMEKYGHLRMKRCVLPNLFEVQYRPKNPTTHPLVCQYSSLGSLDEKWLVEFYASMTGQGTSSVASPIPTGKLHLVWPSVADVVRLHLSQNSNEGWDAGRSLPCALKNLKPFLHKYLRAWHPPPVLHRQNAMPHIKSYAPVDPTTQSLDYVLLTSANLSKAAWGALQKSNTQFMIRSYELGVLLLPDATTSLSFVDASDTLTTVRRCPLPFQWPPTPYNTRVDEPWTWDLPRTAPDGFGRTYEP</sequence>
<proteinExistence type="inferred from homology"/>
<evidence type="ECO:0000256" key="1">
    <source>
        <dbReference type="ARBA" id="ARBA00004123"/>
    </source>
</evidence>
<dbReference type="GO" id="GO:0003690">
    <property type="term" value="F:double-stranded DNA binding"/>
    <property type="evidence" value="ECO:0007669"/>
    <property type="project" value="TreeGrafter"/>
</dbReference>
<dbReference type="CDD" id="cd09122">
    <property type="entry name" value="PLDc_Tdp1_1"/>
    <property type="match status" value="1"/>
</dbReference>
<accession>A0A485LI01</accession>
<protein>
    <submittedName>
        <fullName evidence="13">Aste57867_19783 protein</fullName>
    </submittedName>
</protein>
<keyword evidence="8" id="KW-0539">Nucleus</keyword>
<feature type="site" description="Interaction with DNA" evidence="11">
    <location>
        <position position="376"/>
    </location>
</feature>
<dbReference type="EMBL" id="VJMH01006714">
    <property type="protein sequence ID" value="KAF0688610.1"/>
    <property type="molecule type" value="Genomic_DNA"/>
</dbReference>
<dbReference type="GO" id="GO:0004527">
    <property type="term" value="F:exonuclease activity"/>
    <property type="evidence" value="ECO:0007669"/>
    <property type="project" value="UniProtKB-KW"/>
</dbReference>
<keyword evidence="4" id="KW-0227">DNA damage</keyword>
<feature type="binding site" evidence="10">
    <location>
        <position position="122"/>
    </location>
    <ligand>
        <name>substrate</name>
    </ligand>
</feature>
<name>A0A485LI01_9STRA</name>
<dbReference type="EMBL" id="CAADRA010006737">
    <property type="protein sequence ID" value="VFT96481.1"/>
    <property type="molecule type" value="Genomic_DNA"/>
</dbReference>
<evidence type="ECO:0000256" key="11">
    <source>
        <dbReference type="PIRSR" id="PIRSR610347-3"/>
    </source>
</evidence>
<dbReference type="AlphaFoldDB" id="A0A485LI01"/>
<dbReference type="Proteomes" id="UP000332933">
    <property type="component" value="Unassembled WGS sequence"/>
</dbReference>
<dbReference type="GO" id="GO:0006281">
    <property type="term" value="P:DNA repair"/>
    <property type="evidence" value="ECO:0007669"/>
    <property type="project" value="UniProtKB-KW"/>
</dbReference>
<keyword evidence="5" id="KW-0378">Hydrolase</keyword>
<evidence type="ECO:0000313" key="13">
    <source>
        <dbReference type="EMBL" id="VFT96481.1"/>
    </source>
</evidence>